<dbReference type="InterPro" id="IPR013078">
    <property type="entry name" value="His_Pase_superF_clade-1"/>
</dbReference>
<dbReference type="SUPFAM" id="SSF53254">
    <property type="entry name" value="Phosphoglycerate mutase-like"/>
    <property type="match status" value="1"/>
</dbReference>
<evidence type="ECO:0000256" key="1">
    <source>
        <dbReference type="ARBA" id="ARBA00006717"/>
    </source>
</evidence>
<dbReference type="eggNOG" id="ENOG502S06N">
    <property type="taxonomic scope" value="Eukaryota"/>
</dbReference>
<dbReference type="Pfam" id="PF00300">
    <property type="entry name" value="His_Phos_1"/>
    <property type="match status" value="1"/>
</dbReference>
<evidence type="ECO:0000256" key="4">
    <source>
        <dbReference type="ARBA" id="ARBA00023235"/>
    </source>
</evidence>
<gene>
    <name evidence="5" type="ORF">TVAG_111430</name>
</gene>
<comment type="similarity">
    <text evidence="1">Belongs to the phosphoglycerate mutase family. BPG-dependent PGAM subfamily.</text>
</comment>
<sequence>MLQTSSQFGRFPVDMVIVRNAISEGAIAIKKKQLGLSYTMDEKLQNLHPSRWRLTNFGRLQAECTGNWINEHFPLQFDAYITGEFVRSIETAATMKLKGALWKPSLYLRPREFGNYSLLSRGVNPKEVQASRNIKEKVRDSFYWTPPNGESIAQLTLRTERVIHWIRNRVPADGSVVIVTNKDIMEALRIRIEKISQSDYDRRINHCPKDESLHYCSILHYSRRNPKTGEIVPRYSWMRICTPWLGKNYAKEDFKEIYEISYKNEELLAEVSNVPCLF</sequence>
<evidence type="ECO:0000256" key="3">
    <source>
        <dbReference type="ARBA" id="ARBA00023152"/>
    </source>
</evidence>
<reference evidence="5" key="2">
    <citation type="journal article" date="2007" name="Science">
        <title>Draft genome sequence of the sexually transmitted pathogen Trichomonas vaginalis.</title>
        <authorList>
            <person name="Carlton J.M."/>
            <person name="Hirt R.P."/>
            <person name="Silva J.C."/>
            <person name="Delcher A.L."/>
            <person name="Schatz M."/>
            <person name="Zhao Q."/>
            <person name="Wortman J.R."/>
            <person name="Bidwell S.L."/>
            <person name="Alsmark U.C.M."/>
            <person name="Besteiro S."/>
            <person name="Sicheritz-Ponten T."/>
            <person name="Noel C.J."/>
            <person name="Dacks J.B."/>
            <person name="Foster P.G."/>
            <person name="Simillion C."/>
            <person name="Van de Peer Y."/>
            <person name="Miranda-Saavedra D."/>
            <person name="Barton G.J."/>
            <person name="Westrop G.D."/>
            <person name="Mueller S."/>
            <person name="Dessi D."/>
            <person name="Fiori P.L."/>
            <person name="Ren Q."/>
            <person name="Paulsen I."/>
            <person name="Zhang H."/>
            <person name="Bastida-Corcuera F.D."/>
            <person name="Simoes-Barbosa A."/>
            <person name="Brown M.T."/>
            <person name="Hayes R.D."/>
            <person name="Mukherjee M."/>
            <person name="Okumura C.Y."/>
            <person name="Schneider R."/>
            <person name="Smith A.J."/>
            <person name="Vanacova S."/>
            <person name="Villalvazo M."/>
            <person name="Haas B.J."/>
            <person name="Pertea M."/>
            <person name="Feldblyum T.V."/>
            <person name="Utterback T.R."/>
            <person name="Shu C.L."/>
            <person name="Osoegawa K."/>
            <person name="de Jong P.J."/>
            <person name="Hrdy I."/>
            <person name="Horvathova L."/>
            <person name="Zubacova Z."/>
            <person name="Dolezal P."/>
            <person name="Malik S.B."/>
            <person name="Logsdon J.M. Jr."/>
            <person name="Henze K."/>
            <person name="Gupta A."/>
            <person name="Wang C.C."/>
            <person name="Dunne R.L."/>
            <person name="Upcroft J.A."/>
            <person name="Upcroft P."/>
            <person name="White O."/>
            <person name="Salzberg S.L."/>
            <person name="Tang P."/>
            <person name="Chiu C.-H."/>
            <person name="Lee Y.-S."/>
            <person name="Embley T.M."/>
            <person name="Coombs G.H."/>
            <person name="Mottram J.C."/>
            <person name="Tachezy J."/>
            <person name="Fraser-Liggett C.M."/>
            <person name="Johnson P.J."/>
        </authorList>
    </citation>
    <scope>NUCLEOTIDE SEQUENCE [LARGE SCALE GENOMIC DNA]</scope>
    <source>
        <strain evidence="5">G3</strain>
    </source>
</reference>
<dbReference type="EC" id="5.4.2.11" evidence="2"/>
<dbReference type="AlphaFoldDB" id="A2F002"/>
<keyword evidence="4" id="KW-0413">Isomerase</keyword>
<keyword evidence="3" id="KW-0324">Glycolysis</keyword>
<dbReference type="PANTHER" id="PTHR11931">
    <property type="entry name" value="PHOSPHOGLYCERATE MUTASE"/>
    <property type="match status" value="1"/>
</dbReference>
<organism evidence="5 6">
    <name type="scientific">Trichomonas vaginalis (strain ATCC PRA-98 / G3)</name>
    <dbReference type="NCBI Taxonomy" id="412133"/>
    <lineage>
        <taxon>Eukaryota</taxon>
        <taxon>Metamonada</taxon>
        <taxon>Parabasalia</taxon>
        <taxon>Trichomonadida</taxon>
        <taxon>Trichomonadidae</taxon>
        <taxon>Trichomonas</taxon>
    </lineage>
</organism>
<dbReference type="EMBL" id="DS113557">
    <property type="protein sequence ID" value="EAY01786.1"/>
    <property type="molecule type" value="Genomic_DNA"/>
</dbReference>
<dbReference type="InParanoid" id="A2F002"/>
<dbReference type="GO" id="GO:0004619">
    <property type="term" value="F:phosphoglycerate mutase activity"/>
    <property type="evidence" value="ECO:0000318"/>
    <property type="project" value="GO_Central"/>
</dbReference>
<name>A2F002_TRIV3</name>
<dbReference type="VEuPathDB" id="TrichDB:TVAGG3_0144660"/>
<proteinExistence type="inferred from homology"/>
<keyword evidence="6" id="KW-1185">Reference proteome</keyword>
<dbReference type="VEuPathDB" id="TrichDB:TVAG_111430"/>
<dbReference type="InterPro" id="IPR005952">
    <property type="entry name" value="Phosphogly_mut1"/>
</dbReference>
<dbReference type="SMR" id="A2F002"/>
<dbReference type="InterPro" id="IPR029033">
    <property type="entry name" value="His_PPase_superfam"/>
</dbReference>
<dbReference type="GO" id="GO:0061621">
    <property type="term" value="P:canonical glycolysis"/>
    <property type="evidence" value="ECO:0000318"/>
    <property type="project" value="GO_Central"/>
</dbReference>
<protein>
    <recommendedName>
        <fullName evidence="2">phosphoglycerate mutase (2,3-diphosphoglycerate-dependent)</fullName>
        <ecNumber evidence="2">5.4.2.11</ecNumber>
    </recommendedName>
</protein>
<evidence type="ECO:0000313" key="6">
    <source>
        <dbReference type="Proteomes" id="UP000001542"/>
    </source>
</evidence>
<reference evidence="5" key="1">
    <citation type="submission" date="2006-10" db="EMBL/GenBank/DDBJ databases">
        <authorList>
            <person name="Amadeo P."/>
            <person name="Zhao Q."/>
            <person name="Wortman J."/>
            <person name="Fraser-Liggett C."/>
            <person name="Carlton J."/>
        </authorList>
    </citation>
    <scope>NUCLEOTIDE SEQUENCE</scope>
    <source>
        <strain evidence="5">G3</strain>
    </source>
</reference>
<dbReference type="Gene3D" id="3.40.50.1240">
    <property type="entry name" value="Phosphoglycerate mutase-like"/>
    <property type="match status" value="1"/>
</dbReference>
<dbReference type="KEGG" id="tva:4759615"/>
<evidence type="ECO:0000256" key="2">
    <source>
        <dbReference type="ARBA" id="ARBA00012028"/>
    </source>
</evidence>
<dbReference type="Proteomes" id="UP000001542">
    <property type="component" value="Unassembled WGS sequence"/>
</dbReference>
<evidence type="ECO:0000313" key="5">
    <source>
        <dbReference type="EMBL" id="EAY01786.1"/>
    </source>
</evidence>
<accession>A2F002</accession>
<dbReference type="GO" id="GO:0005829">
    <property type="term" value="C:cytosol"/>
    <property type="evidence" value="ECO:0000318"/>
    <property type="project" value="GO_Central"/>
</dbReference>
<dbReference type="RefSeq" id="XP_001314344.1">
    <property type="nucleotide sequence ID" value="XM_001314326.1"/>
</dbReference>
<dbReference type="OrthoDB" id="354304at2759"/>